<dbReference type="InterPro" id="IPR036871">
    <property type="entry name" value="PX_dom_sf"/>
</dbReference>
<dbReference type="Proteomes" id="UP000703661">
    <property type="component" value="Unassembled WGS sequence"/>
</dbReference>
<dbReference type="SUPFAM" id="SSF64268">
    <property type="entry name" value="PX domain"/>
    <property type="match status" value="1"/>
</dbReference>
<dbReference type="CDD" id="cd06093">
    <property type="entry name" value="PX_domain"/>
    <property type="match status" value="1"/>
</dbReference>
<dbReference type="Pfam" id="PF08628">
    <property type="entry name" value="Nexin_C"/>
    <property type="match status" value="2"/>
</dbReference>
<dbReference type="GO" id="GO:0035091">
    <property type="term" value="F:phosphatidylinositol binding"/>
    <property type="evidence" value="ECO:0007669"/>
    <property type="project" value="InterPro"/>
</dbReference>
<dbReference type="PANTHER" id="PTHR22775">
    <property type="entry name" value="SORTING NEXIN"/>
    <property type="match status" value="1"/>
</dbReference>
<dbReference type="AlphaFoldDB" id="A0A9P6SSJ9"/>
<feature type="region of interest" description="Disordered" evidence="1">
    <location>
        <begin position="252"/>
        <end position="320"/>
    </location>
</feature>
<reference evidence="4" key="1">
    <citation type="journal article" date="2020" name="Fungal Divers.">
        <title>Resolving the Mortierellaceae phylogeny through synthesis of multi-gene phylogenetics and phylogenomics.</title>
        <authorList>
            <person name="Vandepol N."/>
            <person name="Liber J."/>
            <person name="Desiro A."/>
            <person name="Na H."/>
            <person name="Kennedy M."/>
            <person name="Barry K."/>
            <person name="Grigoriev I.V."/>
            <person name="Miller A.N."/>
            <person name="O'Donnell K."/>
            <person name="Stajich J.E."/>
            <person name="Bonito G."/>
        </authorList>
    </citation>
    <scope>NUCLEOTIDE SEQUENCE</scope>
    <source>
        <strain evidence="4">NRRL 2769</strain>
    </source>
</reference>
<evidence type="ECO:0000259" key="3">
    <source>
        <dbReference type="Pfam" id="PF08628"/>
    </source>
</evidence>
<evidence type="ECO:0000259" key="2">
    <source>
        <dbReference type="Pfam" id="PF00787"/>
    </source>
</evidence>
<dbReference type="InterPro" id="IPR001683">
    <property type="entry name" value="PX_dom"/>
</dbReference>
<proteinExistence type="predicted"/>
<dbReference type="InterPro" id="IPR013937">
    <property type="entry name" value="Sorting_nexin_C"/>
</dbReference>
<evidence type="ECO:0000256" key="1">
    <source>
        <dbReference type="SAM" id="MobiDB-lite"/>
    </source>
</evidence>
<accession>A0A9P6SSJ9</accession>
<feature type="non-terminal residue" evidence="4">
    <location>
        <position position="576"/>
    </location>
</feature>
<comment type="caution">
    <text evidence="4">The sequence shown here is derived from an EMBL/GenBank/DDBJ whole genome shotgun (WGS) entry which is preliminary data.</text>
</comment>
<feature type="compositionally biased region" description="Basic and acidic residues" evidence="1">
    <location>
        <begin position="204"/>
        <end position="219"/>
    </location>
</feature>
<feature type="domain" description="Sorting nexin C-terminal" evidence="3">
    <location>
        <begin position="395"/>
        <end position="470"/>
    </location>
</feature>
<feature type="domain" description="Sorting nexin C-terminal" evidence="3">
    <location>
        <begin position="515"/>
        <end position="568"/>
    </location>
</feature>
<evidence type="ECO:0000313" key="5">
    <source>
        <dbReference type="Proteomes" id="UP000703661"/>
    </source>
</evidence>
<dbReference type="EMBL" id="JAAAID010003586">
    <property type="protein sequence ID" value="KAF9996993.1"/>
    <property type="molecule type" value="Genomic_DNA"/>
</dbReference>
<feature type="region of interest" description="Disordered" evidence="1">
    <location>
        <begin position="194"/>
        <end position="240"/>
    </location>
</feature>
<feature type="compositionally biased region" description="Low complexity" evidence="1">
    <location>
        <begin position="499"/>
        <end position="511"/>
    </location>
</feature>
<keyword evidence="5" id="KW-1185">Reference proteome</keyword>
<name>A0A9P6SSJ9_9FUNG</name>
<organism evidence="4 5">
    <name type="scientific">Entomortierella chlamydospora</name>
    <dbReference type="NCBI Taxonomy" id="101097"/>
    <lineage>
        <taxon>Eukaryota</taxon>
        <taxon>Fungi</taxon>
        <taxon>Fungi incertae sedis</taxon>
        <taxon>Mucoromycota</taxon>
        <taxon>Mortierellomycotina</taxon>
        <taxon>Mortierellomycetes</taxon>
        <taxon>Mortierellales</taxon>
        <taxon>Mortierellaceae</taxon>
        <taxon>Entomortierella</taxon>
    </lineage>
</organism>
<feature type="compositionally biased region" description="Polar residues" evidence="1">
    <location>
        <begin position="1"/>
        <end position="12"/>
    </location>
</feature>
<evidence type="ECO:0000313" key="4">
    <source>
        <dbReference type="EMBL" id="KAF9996993.1"/>
    </source>
</evidence>
<gene>
    <name evidence="4" type="ORF">BGZ80_007108</name>
</gene>
<sequence length="576" mass="62547">MDSANDTNSKATGSLAPPPPRLKARWIQVSDMVNQRPKTLMSNSDLSYMIEVQIDEEQGWMVTRTFQQLEQLHAVLVQQFPVVQRTSFPRWRLQPSDKVCNGLQNFLRTMLSIPEVSDSSSLTWFLSKELDQNPGAVIPGTTQSSNSGSILSFPPLSDSAFGAAAAQGAKTALRQASEASLSAGRFFKSLGSVVNPGSSPQLSTDDRSVRGSFESERSIRSASSAPTLSDQRNLNGMPLPFGAARSQEIQFDPHSTTPSLSEINQPNRRLSSMSSSSRVTDGLSSPLTPSPVGNNHSPQQISGQVSSSHSEPSGISPKQSLERLSGAPTMLEAPPLLAPSTSPAQEPTPIPAVIPPTETKKSQMSLLSSDELDLLIETTFTVLEDMMDFSKGQSIRRMTFGMLRELVRKSYRVAINQSFSAWVEQNTSHEYAVETVKWMRDDLLWPNGEWPVAPTAPTQSTTTPSSQAEERDVFQVGEDKYEVGADGIAVKISAEPLQSTTDSTTASAGDSRTAESTAGVRTLQEKEATREKARELFKMMLPGSLSTVLGKEAVSRGLVDVFEMFQTKELNLGLAL</sequence>
<feature type="compositionally biased region" description="Low complexity" evidence="1">
    <location>
        <begin position="306"/>
        <end position="316"/>
    </location>
</feature>
<protein>
    <recommendedName>
        <fullName evidence="6">PX domain-containing protein</fullName>
    </recommendedName>
</protein>
<evidence type="ECO:0008006" key="6">
    <source>
        <dbReference type="Google" id="ProtNLM"/>
    </source>
</evidence>
<feature type="compositionally biased region" description="Polar residues" evidence="1">
    <location>
        <begin position="278"/>
        <end position="305"/>
    </location>
</feature>
<feature type="compositionally biased region" description="Polar residues" evidence="1">
    <location>
        <begin position="252"/>
        <end position="270"/>
    </location>
</feature>
<feature type="region of interest" description="Disordered" evidence="1">
    <location>
        <begin position="449"/>
        <end position="470"/>
    </location>
</feature>
<feature type="domain" description="PX" evidence="2">
    <location>
        <begin position="54"/>
        <end position="128"/>
    </location>
</feature>
<dbReference type="Gene3D" id="3.30.1520.10">
    <property type="entry name" value="Phox-like domain"/>
    <property type="match status" value="1"/>
</dbReference>
<dbReference type="Pfam" id="PF00787">
    <property type="entry name" value="PX"/>
    <property type="match status" value="1"/>
</dbReference>
<feature type="region of interest" description="Disordered" evidence="1">
    <location>
        <begin position="495"/>
        <end position="527"/>
    </location>
</feature>
<feature type="compositionally biased region" description="Low complexity" evidence="1">
    <location>
        <begin position="453"/>
        <end position="467"/>
    </location>
</feature>
<dbReference type="PANTHER" id="PTHR22775:SF47">
    <property type="entry name" value="MEIOTICALLY UP-REGULATED GENE 122 PROTEIN"/>
    <property type="match status" value="1"/>
</dbReference>
<feature type="region of interest" description="Disordered" evidence="1">
    <location>
        <begin position="1"/>
        <end position="21"/>
    </location>
</feature>